<dbReference type="Pfam" id="PF00176">
    <property type="entry name" value="SNF2-rel_dom"/>
    <property type="match status" value="1"/>
</dbReference>
<name>A0ABD2QEL0_9PLAT</name>
<keyword evidence="3" id="KW-1185">Reference proteome</keyword>
<dbReference type="EMBL" id="JBJKFK010000302">
    <property type="protein sequence ID" value="KAL3317985.1"/>
    <property type="molecule type" value="Genomic_DNA"/>
</dbReference>
<accession>A0ABD2QEL0</accession>
<proteinExistence type="predicted"/>
<evidence type="ECO:0000313" key="3">
    <source>
        <dbReference type="Proteomes" id="UP001626550"/>
    </source>
</evidence>
<protein>
    <recommendedName>
        <fullName evidence="1">SNF2 N-terminal domain-containing protein</fullName>
    </recommendedName>
</protein>
<dbReference type="InterPro" id="IPR038718">
    <property type="entry name" value="SNF2-like_sf"/>
</dbReference>
<reference evidence="2 3" key="1">
    <citation type="submission" date="2024-11" db="EMBL/GenBank/DDBJ databases">
        <title>Adaptive evolution of stress response genes in parasites aligns with host niche diversity.</title>
        <authorList>
            <person name="Hahn C."/>
            <person name="Resl P."/>
        </authorList>
    </citation>
    <scope>NUCLEOTIDE SEQUENCE [LARGE SCALE GENOMIC DNA]</scope>
    <source>
        <strain evidence="2">EGGRZ-B1_66</strain>
        <tissue evidence="2">Body</tissue>
    </source>
</reference>
<dbReference type="Proteomes" id="UP001626550">
    <property type="component" value="Unassembled WGS sequence"/>
</dbReference>
<evidence type="ECO:0000313" key="2">
    <source>
        <dbReference type="EMBL" id="KAL3317985.1"/>
    </source>
</evidence>
<comment type="caution">
    <text evidence="2">The sequence shown here is derived from an EMBL/GenBank/DDBJ whole genome shotgun (WGS) entry which is preliminary data.</text>
</comment>
<dbReference type="InterPro" id="IPR000330">
    <property type="entry name" value="SNF2_N"/>
</dbReference>
<dbReference type="AlphaFoldDB" id="A0ABD2QEL0"/>
<sequence>MDSQLDLVRRVNECQSCAATTASLITGPTCSISFLPTGSMSRCLSWMQSSYHKQLPSLLISPGPSNGDMETLLLIHLGQLAAFNREPLDCGHPSTWGPHLIVTSKINLLNWKLRLANICPGLSVVVLNSDSALDRVSGLGQRLRRKAQANQMHVCVTNYALVKHKPSRLATVKWSTISFDSAEFLWPNPDLDDCRSVNSDYRNSPSPSSQCSSVSSKSISEEVGPNVSSTDDWLQVFGKICCENQRILLSRKELPRVGSSQILRFMFGTYESNLDQFVQATKGSTSMQAYCKDFTFHLNGDEDWDSLVKEHRINAPLVDPTQTRLHDEFLSSNWSCLECTKDWCPVGRIGMCGIHVGRLLSPLAD</sequence>
<feature type="domain" description="SNF2 N-terminal" evidence="1">
    <location>
        <begin position="42"/>
        <end position="182"/>
    </location>
</feature>
<evidence type="ECO:0000259" key="1">
    <source>
        <dbReference type="Pfam" id="PF00176"/>
    </source>
</evidence>
<organism evidence="2 3">
    <name type="scientific">Cichlidogyrus casuarinus</name>
    <dbReference type="NCBI Taxonomy" id="1844966"/>
    <lineage>
        <taxon>Eukaryota</taxon>
        <taxon>Metazoa</taxon>
        <taxon>Spiralia</taxon>
        <taxon>Lophotrochozoa</taxon>
        <taxon>Platyhelminthes</taxon>
        <taxon>Monogenea</taxon>
        <taxon>Monopisthocotylea</taxon>
        <taxon>Dactylogyridea</taxon>
        <taxon>Ancyrocephalidae</taxon>
        <taxon>Cichlidogyrus</taxon>
    </lineage>
</organism>
<dbReference type="Gene3D" id="3.40.50.10810">
    <property type="entry name" value="Tandem AAA-ATPase domain"/>
    <property type="match status" value="1"/>
</dbReference>
<gene>
    <name evidence="2" type="ORF">Ciccas_003355</name>
</gene>